<evidence type="ECO:0000313" key="2">
    <source>
        <dbReference type="Proteomes" id="UP001233999"/>
    </source>
</evidence>
<dbReference type="EMBL" id="JASPKZ010007379">
    <property type="protein sequence ID" value="KAJ9584642.1"/>
    <property type="molecule type" value="Genomic_DNA"/>
</dbReference>
<comment type="caution">
    <text evidence="1">The sequence shown here is derived from an EMBL/GenBank/DDBJ whole genome shotgun (WGS) entry which is preliminary data.</text>
</comment>
<reference evidence="1" key="1">
    <citation type="journal article" date="2023" name="IScience">
        <title>Live-bearing cockroach genome reveals convergent evolutionary mechanisms linked to viviparity in insects and beyond.</title>
        <authorList>
            <person name="Fouks B."/>
            <person name="Harrison M.C."/>
            <person name="Mikhailova A.A."/>
            <person name="Marchal E."/>
            <person name="English S."/>
            <person name="Carruthers M."/>
            <person name="Jennings E.C."/>
            <person name="Chiamaka E.L."/>
            <person name="Frigard R.A."/>
            <person name="Pippel M."/>
            <person name="Attardo G.M."/>
            <person name="Benoit J.B."/>
            <person name="Bornberg-Bauer E."/>
            <person name="Tobe S.S."/>
        </authorList>
    </citation>
    <scope>NUCLEOTIDE SEQUENCE</scope>
    <source>
        <strain evidence="1">Stay&amp;Tobe</strain>
    </source>
</reference>
<feature type="non-terminal residue" evidence="1">
    <location>
        <position position="95"/>
    </location>
</feature>
<protein>
    <submittedName>
        <fullName evidence="1">Uncharacterized protein</fullName>
    </submittedName>
</protein>
<sequence length="95" mass="10745">VRIILVFFNRNALTMPALPIHLLKYFKYYTSGMLLIIGNNFTDISTTLEVKDTFCMTHMKQKENPRTNDFISNDAATTDEAEVTGGSTECMVTDD</sequence>
<feature type="non-terminal residue" evidence="1">
    <location>
        <position position="1"/>
    </location>
</feature>
<gene>
    <name evidence="1" type="ORF">L9F63_021014</name>
</gene>
<keyword evidence="2" id="KW-1185">Reference proteome</keyword>
<accession>A0AAD7ZR63</accession>
<dbReference type="AlphaFoldDB" id="A0AAD7ZR63"/>
<name>A0AAD7ZR63_DIPPU</name>
<reference evidence="1" key="2">
    <citation type="submission" date="2023-05" db="EMBL/GenBank/DDBJ databases">
        <authorList>
            <person name="Fouks B."/>
        </authorList>
    </citation>
    <scope>NUCLEOTIDE SEQUENCE</scope>
    <source>
        <strain evidence="1">Stay&amp;Tobe</strain>
        <tissue evidence="1">Testes</tissue>
    </source>
</reference>
<evidence type="ECO:0000313" key="1">
    <source>
        <dbReference type="EMBL" id="KAJ9584642.1"/>
    </source>
</evidence>
<proteinExistence type="predicted"/>
<organism evidence="1 2">
    <name type="scientific">Diploptera punctata</name>
    <name type="common">Pacific beetle cockroach</name>
    <dbReference type="NCBI Taxonomy" id="6984"/>
    <lineage>
        <taxon>Eukaryota</taxon>
        <taxon>Metazoa</taxon>
        <taxon>Ecdysozoa</taxon>
        <taxon>Arthropoda</taxon>
        <taxon>Hexapoda</taxon>
        <taxon>Insecta</taxon>
        <taxon>Pterygota</taxon>
        <taxon>Neoptera</taxon>
        <taxon>Polyneoptera</taxon>
        <taxon>Dictyoptera</taxon>
        <taxon>Blattodea</taxon>
        <taxon>Blaberoidea</taxon>
        <taxon>Blaberidae</taxon>
        <taxon>Diplopterinae</taxon>
        <taxon>Diploptera</taxon>
    </lineage>
</organism>
<dbReference type="Proteomes" id="UP001233999">
    <property type="component" value="Unassembled WGS sequence"/>
</dbReference>